<feature type="compositionally biased region" description="Basic and acidic residues" evidence="1">
    <location>
        <begin position="50"/>
        <end position="59"/>
    </location>
</feature>
<evidence type="ECO:0000313" key="3">
    <source>
        <dbReference type="Proteomes" id="UP000299102"/>
    </source>
</evidence>
<protein>
    <submittedName>
        <fullName evidence="2">Uncharacterized protein</fullName>
    </submittedName>
</protein>
<dbReference type="Proteomes" id="UP000299102">
    <property type="component" value="Unassembled WGS sequence"/>
</dbReference>
<feature type="region of interest" description="Disordered" evidence="1">
    <location>
        <begin position="1"/>
        <end position="32"/>
    </location>
</feature>
<name>A0A4C1XQP9_EUMVA</name>
<organism evidence="2 3">
    <name type="scientific">Eumeta variegata</name>
    <name type="common">Bagworm moth</name>
    <name type="synonym">Eumeta japonica</name>
    <dbReference type="NCBI Taxonomy" id="151549"/>
    <lineage>
        <taxon>Eukaryota</taxon>
        <taxon>Metazoa</taxon>
        <taxon>Ecdysozoa</taxon>
        <taxon>Arthropoda</taxon>
        <taxon>Hexapoda</taxon>
        <taxon>Insecta</taxon>
        <taxon>Pterygota</taxon>
        <taxon>Neoptera</taxon>
        <taxon>Endopterygota</taxon>
        <taxon>Lepidoptera</taxon>
        <taxon>Glossata</taxon>
        <taxon>Ditrysia</taxon>
        <taxon>Tineoidea</taxon>
        <taxon>Psychidae</taxon>
        <taxon>Oiketicinae</taxon>
        <taxon>Eumeta</taxon>
    </lineage>
</organism>
<gene>
    <name evidence="2" type="ORF">EVAR_85093_1</name>
</gene>
<evidence type="ECO:0000313" key="2">
    <source>
        <dbReference type="EMBL" id="GBP65828.1"/>
    </source>
</evidence>
<keyword evidence="3" id="KW-1185">Reference proteome</keyword>
<feature type="region of interest" description="Disordered" evidence="1">
    <location>
        <begin position="50"/>
        <end position="69"/>
    </location>
</feature>
<proteinExistence type="predicted"/>
<sequence>MGLQPFTLSSSSSSLIRETVNHRPYPRGDDVQVTRHDSLSTNMVREVEAGRHARLEARPSRSPIQYERG</sequence>
<accession>A0A4C1XQP9</accession>
<comment type="caution">
    <text evidence="2">The sequence shown here is derived from an EMBL/GenBank/DDBJ whole genome shotgun (WGS) entry which is preliminary data.</text>
</comment>
<dbReference type="AlphaFoldDB" id="A0A4C1XQP9"/>
<reference evidence="2 3" key="1">
    <citation type="journal article" date="2019" name="Commun. Biol.">
        <title>The bagworm genome reveals a unique fibroin gene that provides high tensile strength.</title>
        <authorList>
            <person name="Kono N."/>
            <person name="Nakamura H."/>
            <person name="Ohtoshi R."/>
            <person name="Tomita M."/>
            <person name="Numata K."/>
            <person name="Arakawa K."/>
        </authorList>
    </citation>
    <scope>NUCLEOTIDE SEQUENCE [LARGE SCALE GENOMIC DNA]</scope>
</reference>
<dbReference type="EMBL" id="BGZK01000941">
    <property type="protein sequence ID" value="GBP65828.1"/>
    <property type="molecule type" value="Genomic_DNA"/>
</dbReference>
<evidence type="ECO:0000256" key="1">
    <source>
        <dbReference type="SAM" id="MobiDB-lite"/>
    </source>
</evidence>